<comment type="caution">
    <text evidence="1">The sequence shown here is derived from an EMBL/GenBank/DDBJ whole genome shotgun (WGS) entry which is preliminary data.</text>
</comment>
<dbReference type="EMBL" id="JAGGDJ010000001">
    <property type="protein sequence ID" value="MBO7742568.1"/>
    <property type="molecule type" value="Genomic_DNA"/>
</dbReference>
<dbReference type="InterPro" id="IPR049253">
    <property type="entry name" value="DUF6886"/>
</dbReference>
<name>A0ABS3W2L4_9BACL</name>
<evidence type="ECO:0008006" key="3">
    <source>
        <dbReference type="Google" id="ProtNLM"/>
    </source>
</evidence>
<keyword evidence="2" id="KW-1185">Reference proteome</keyword>
<dbReference type="Pfam" id="PF21820">
    <property type="entry name" value="DUF6886"/>
    <property type="match status" value="1"/>
</dbReference>
<evidence type="ECO:0000313" key="2">
    <source>
        <dbReference type="Proteomes" id="UP000670947"/>
    </source>
</evidence>
<dbReference type="Proteomes" id="UP000670947">
    <property type="component" value="Unassembled WGS sequence"/>
</dbReference>
<accession>A0ABS3W2L4</accession>
<proteinExistence type="predicted"/>
<evidence type="ECO:0000313" key="1">
    <source>
        <dbReference type="EMBL" id="MBO7742568.1"/>
    </source>
</evidence>
<sequence length="169" mass="19519">MYHFSENPDIQRFVPRQLPYRLHEPAMVWAIDERRACNYYFPRDCPRVCFWTEAETTAEDRERFFGFSRASHIVAVEAGWLDRIRDAKLYRYAFEPGPFESYDGNAGYYVARHEVEPASVERLDDCLGLLAAAGVEVRVTPSLHPLKEALPASTVNFSMIRMANARPEP</sequence>
<protein>
    <recommendedName>
        <fullName evidence="3">DarT domain-containing protein</fullName>
    </recommendedName>
</protein>
<reference evidence="1 2" key="1">
    <citation type="submission" date="2021-03" db="EMBL/GenBank/DDBJ databases">
        <title>Paenibacillus artemisicola MWE-103 whole genome sequence.</title>
        <authorList>
            <person name="Ham Y.J."/>
        </authorList>
    </citation>
    <scope>NUCLEOTIDE SEQUENCE [LARGE SCALE GENOMIC DNA]</scope>
    <source>
        <strain evidence="1 2">MWE-103</strain>
    </source>
</reference>
<organism evidence="1 2">
    <name type="scientific">Paenibacillus artemisiicola</name>
    <dbReference type="NCBI Taxonomy" id="1172618"/>
    <lineage>
        <taxon>Bacteria</taxon>
        <taxon>Bacillati</taxon>
        <taxon>Bacillota</taxon>
        <taxon>Bacilli</taxon>
        <taxon>Bacillales</taxon>
        <taxon>Paenibacillaceae</taxon>
        <taxon>Paenibacillus</taxon>
    </lineage>
</organism>
<gene>
    <name evidence="1" type="ORF">I8J29_00070</name>
</gene>